<evidence type="ECO:0000313" key="5">
    <source>
        <dbReference type="Ensembl" id="ENSFHEP00000002996.1"/>
    </source>
</evidence>
<dbReference type="SUPFAM" id="SSF57414">
    <property type="entry name" value="Hairpin loop containing domain-like"/>
    <property type="match status" value="2"/>
</dbReference>
<dbReference type="GeneID" id="105916753"/>
<dbReference type="PROSITE" id="PS00495">
    <property type="entry name" value="APPLE"/>
    <property type="match status" value="1"/>
</dbReference>
<dbReference type="GO" id="GO:0006508">
    <property type="term" value="P:proteolysis"/>
    <property type="evidence" value="ECO:0007669"/>
    <property type="project" value="InterPro"/>
</dbReference>
<organism evidence="5 6">
    <name type="scientific">Fundulus heteroclitus</name>
    <name type="common">Killifish</name>
    <name type="synonym">Mummichog</name>
    <dbReference type="NCBI Taxonomy" id="8078"/>
    <lineage>
        <taxon>Eukaryota</taxon>
        <taxon>Metazoa</taxon>
        <taxon>Chordata</taxon>
        <taxon>Craniata</taxon>
        <taxon>Vertebrata</taxon>
        <taxon>Euteleostomi</taxon>
        <taxon>Actinopterygii</taxon>
        <taxon>Neopterygii</taxon>
        <taxon>Teleostei</taxon>
        <taxon>Neoteleostei</taxon>
        <taxon>Acanthomorphata</taxon>
        <taxon>Ovalentaria</taxon>
        <taxon>Atherinomorphae</taxon>
        <taxon>Cyprinodontiformes</taxon>
        <taxon>Fundulidae</taxon>
        <taxon>Fundulus</taxon>
    </lineage>
</organism>
<feature type="domain" description="Apple" evidence="4">
    <location>
        <begin position="22"/>
        <end position="105"/>
    </location>
</feature>
<feature type="signal peptide" evidence="3">
    <location>
        <begin position="1"/>
        <end position="21"/>
    </location>
</feature>
<dbReference type="Pfam" id="PF00024">
    <property type="entry name" value="PAN_1"/>
    <property type="match status" value="2"/>
</dbReference>
<dbReference type="Gene3D" id="3.50.4.10">
    <property type="entry name" value="Hepatocyte Growth Factor"/>
    <property type="match status" value="4"/>
</dbReference>
<keyword evidence="3" id="KW-0732">Signal</keyword>
<dbReference type="PANTHER" id="PTHR33946:SF4">
    <property type="entry name" value="COAGULATION FACTOR XI"/>
    <property type="match status" value="1"/>
</dbReference>
<dbReference type="InterPro" id="IPR003609">
    <property type="entry name" value="Pan_app"/>
</dbReference>
<dbReference type="Ensembl" id="ENSFHET00000011288.1">
    <property type="protein sequence ID" value="ENSFHEP00000002996.1"/>
    <property type="gene ID" value="ENSFHEG00000003821.1"/>
</dbReference>
<name>A0A3Q2NUL5_FUNHE</name>
<accession>A0A3Q2NUL5</accession>
<dbReference type="InterPro" id="IPR000177">
    <property type="entry name" value="Apple"/>
</dbReference>
<keyword evidence="6" id="KW-1185">Reference proteome</keyword>
<evidence type="ECO:0000256" key="1">
    <source>
        <dbReference type="ARBA" id="ARBA00022737"/>
    </source>
</evidence>
<proteinExistence type="predicted"/>
<dbReference type="OrthoDB" id="9448935at2759"/>
<dbReference type="SMART" id="SM00223">
    <property type="entry name" value="APPLE"/>
    <property type="match status" value="4"/>
</dbReference>
<dbReference type="PROSITE" id="PS50948">
    <property type="entry name" value="PAN"/>
    <property type="match status" value="2"/>
</dbReference>
<reference evidence="5" key="1">
    <citation type="submission" date="2025-05" db="UniProtKB">
        <authorList>
            <consortium name="Ensembl"/>
        </authorList>
    </citation>
    <scope>IDENTIFICATION</scope>
</reference>
<dbReference type="GO" id="GO:0005576">
    <property type="term" value="C:extracellular region"/>
    <property type="evidence" value="ECO:0007669"/>
    <property type="project" value="InterPro"/>
</dbReference>
<dbReference type="Proteomes" id="UP000265000">
    <property type="component" value="Unplaced"/>
</dbReference>
<evidence type="ECO:0000256" key="3">
    <source>
        <dbReference type="SAM" id="SignalP"/>
    </source>
</evidence>
<dbReference type="PRINTS" id="PR00005">
    <property type="entry name" value="APPLEDOMAIN"/>
</dbReference>
<evidence type="ECO:0000256" key="2">
    <source>
        <dbReference type="ARBA" id="ARBA00023157"/>
    </source>
</evidence>
<evidence type="ECO:0000313" key="6">
    <source>
        <dbReference type="Proteomes" id="UP000265000"/>
    </source>
</evidence>
<keyword evidence="1" id="KW-0677">Repeat</keyword>
<dbReference type="Ensembl" id="ENSFHET00000011287.1">
    <property type="protein sequence ID" value="ENSFHEP00000002995.1"/>
    <property type="gene ID" value="ENSFHEG00000003821.1"/>
</dbReference>
<dbReference type="Pfam" id="PF14295">
    <property type="entry name" value="PAN_4"/>
    <property type="match status" value="2"/>
</dbReference>
<dbReference type="PANTHER" id="PTHR33946">
    <property type="match status" value="1"/>
</dbReference>
<feature type="chain" id="PRO_5044598220" evidence="3">
    <location>
        <begin position="22"/>
        <end position="368"/>
    </location>
</feature>
<feature type="domain" description="Apple" evidence="4">
    <location>
        <begin position="205"/>
        <end position="279"/>
    </location>
</feature>
<evidence type="ECO:0000259" key="4">
    <source>
        <dbReference type="PROSITE" id="PS50948"/>
    </source>
</evidence>
<sequence length="368" mass="41523">MGSFSVLVGLLLASSFSFSKACNEELLENIDFPGTDITFLFSPSATHCQYLCTQHPSCLFFTFIRPDWTTDNRHFHCLLKSTPSGQPNSQVPLQGVTSGFSLKSCNPDPRPEFAEVFQNVDFAGADYGALFTPDHEECQRVCTEDPGCQFFSFLEKDFPEQKFRYKCHLKFSWTIPRAPIVERTTGVTSGFSHTSPPPQQTGISCQEQLFPNTDFPGNDFEQPKAVSPQHCQSLCSAHPKCTSFSFSSNDFRCFLKNNPNELTAQPKDGTTSGLPARLCDLDQIWARELYVGVDFRGSDIRFELTDDAELCQMKCVEDPNCQFFTYVDETFADRASRRRCFLKRGITMPAPPRVNKLNNVVSGFRLRK</sequence>
<dbReference type="AlphaFoldDB" id="A0A3Q2NUL5"/>
<keyword evidence="2" id="KW-1015">Disulfide bond</keyword>
<dbReference type="CDD" id="cd01100">
    <property type="entry name" value="APPLE_Factor_XI_like"/>
    <property type="match status" value="4"/>
</dbReference>
<dbReference type="STRING" id="8078.ENSFHEP00000002996"/>
<dbReference type="GeneTree" id="ENSGT00940000158569"/>
<protein>
    <submittedName>
        <fullName evidence="5">Coagulation factor XI-like</fullName>
    </submittedName>
</protein>